<reference evidence="1" key="1">
    <citation type="submission" date="2021-12" db="EMBL/GenBank/DDBJ databases">
        <title>Convergent genome expansion in fungi linked to evolution of root-endophyte symbiosis.</title>
        <authorList>
            <consortium name="DOE Joint Genome Institute"/>
            <person name="Ke Y.-H."/>
            <person name="Bonito G."/>
            <person name="Liao H.-L."/>
            <person name="Looney B."/>
            <person name="Rojas-Flechas A."/>
            <person name="Nash J."/>
            <person name="Hameed K."/>
            <person name="Schadt C."/>
            <person name="Martin F."/>
            <person name="Crous P.W."/>
            <person name="Miettinen O."/>
            <person name="Magnuson J.K."/>
            <person name="Labbe J."/>
            <person name="Jacobson D."/>
            <person name="Doktycz M.J."/>
            <person name="Veneault-Fourrey C."/>
            <person name="Kuo A."/>
            <person name="Mondo S."/>
            <person name="Calhoun S."/>
            <person name="Riley R."/>
            <person name="Ohm R."/>
            <person name="LaButti K."/>
            <person name="Andreopoulos B."/>
            <person name="Pangilinan J."/>
            <person name="Nolan M."/>
            <person name="Tritt A."/>
            <person name="Clum A."/>
            <person name="Lipzen A."/>
            <person name="Daum C."/>
            <person name="Barry K."/>
            <person name="Grigoriev I.V."/>
            <person name="Vilgalys R."/>
        </authorList>
    </citation>
    <scope>NUCLEOTIDE SEQUENCE</scope>
    <source>
        <strain evidence="1">PMI_201</strain>
    </source>
</reference>
<proteinExistence type="predicted"/>
<keyword evidence="2" id="KW-1185">Reference proteome</keyword>
<dbReference type="Proteomes" id="UP001201262">
    <property type="component" value="Unassembled WGS sequence"/>
</dbReference>
<dbReference type="EMBL" id="JAJTJA010000005">
    <property type="protein sequence ID" value="KAH8698445.1"/>
    <property type="molecule type" value="Genomic_DNA"/>
</dbReference>
<dbReference type="RefSeq" id="XP_046072909.1">
    <property type="nucleotide sequence ID" value="XM_046220223.1"/>
</dbReference>
<protein>
    <submittedName>
        <fullName evidence="1">Uncharacterized protein</fullName>
    </submittedName>
</protein>
<gene>
    <name evidence="1" type="ORF">BGW36DRAFT_426153</name>
</gene>
<dbReference type="GeneID" id="70250510"/>
<evidence type="ECO:0000313" key="2">
    <source>
        <dbReference type="Proteomes" id="UP001201262"/>
    </source>
</evidence>
<name>A0AAD4Q1G3_9EURO</name>
<sequence length="213" mass="24156">MSGKVPPTTNPTAREKFAIPHGVSPEIWQVLDKQWEGNVAADLRKLNFVRNITEKYTHFGDYPADFCWRVNEGKSDLINNIDLELAEVRYGQIQGIASSKPSLWLILKHKGNEYKIGHSSKWSIFTAYIQILKSDLSLEDIISKDVPVHVVRTTQHESDTYLLLAMHAEIDEWGSIQSMCEGRLQEGDLLVVHLIDSHPAGQHRSAIWKVADD</sequence>
<evidence type="ECO:0000313" key="1">
    <source>
        <dbReference type="EMBL" id="KAH8698445.1"/>
    </source>
</evidence>
<organism evidence="1 2">
    <name type="scientific">Talaromyces proteolyticus</name>
    <dbReference type="NCBI Taxonomy" id="1131652"/>
    <lineage>
        <taxon>Eukaryota</taxon>
        <taxon>Fungi</taxon>
        <taxon>Dikarya</taxon>
        <taxon>Ascomycota</taxon>
        <taxon>Pezizomycotina</taxon>
        <taxon>Eurotiomycetes</taxon>
        <taxon>Eurotiomycetidae</taxon>
        <taxon>Eurotiales</taxon>
        <taxon>Trichocomaceae</taxon>
        <taxon>Talaromyces</taxon>
        <taxon>Talaromyces sect. Bacilispori</taxon>
    </lineage>
</organism>
<dbReference type="AlphaFoldDB" id="A0AAD4Q1G3"/>
<comment type="caution">
    <text evidence="1">The sequence shown here is derived from an EMBL/GenBank/DDBJ whole genome shotgun (WGS) entry which is preliminary data.</text>
</comment>
<accession>A0AAD4Q1G3</accession>